<evidence type="ECO:0000313" key="2">
    <source>
        <dbReference type="Proteomes" id="UP001597221"/>
    </source>
</evidence>
<accession>A0ABW4HV03</accession>
<sequence>MSLMGKVLTEEQHQELLSVLKKRFEENMHRHEGLQWTDVEAKLESNPDKLWSLHEMERTEGEPDVVGFEEGTGSYIFCDCSKESPKGRRSLCYDREALESRKKHPPKNSVMDVANEMGIELLTEEQYRDLQKLEVFDQKTSTWVKTPDSIRELGGAIFCDYRYGQVFMYHNGADSYYASRGFRGLLRV</sequence>
<protein>
    <submittedName>
        <fullName evidence="1">DUF4256 domain-containing protein</fullName>
    </submittedName>
</protein>
<keyword evidence="2" id="KW-1185">Reference proteome</keyword>
<dbReference type="EMBL" id="JBHUDE010000157">
    <property type="protein sequence ID" value="MFD1609433.1"/>
    <property type="molecule type" value="Genomic_DNA"/>
</dbReference>
<gene>
    <name evidence="1" type="ORF">ACFSBH_17585</name>
</gene>
<dbReference type="Proteomes" id="UP001597221">
    <property type="component" value="Unassembled WGS sequence"/>
</dbReference>
<dbReference type="Pfam" id="PF14066">
    <property type="entry name" value="DUF4256"/>
    <property type="match status" value="1"/>
</dbReference>
<comment type="caution">
    <text evidence="1">The sequence shown here is derived from an EMBL/GenBank/DDBJ whole genome shotgun (WGS) entry which is preliminary data.</text>
</comment>
<evidence type="ECO:0000313" key="1">
    <source>
        <dbReference type="EMBL" id="MFD1609433.1"/>
    </source>
</evidence>
<name>A0ABW4HV03_9BACI</name>
<organism evidence="1 2">
    <name type="scientific">Oceanobacillus luteolus</name>
    <dbReference type="NCBI Taxonomy" id="1274358"/>
    <lineage>
        <taxon>Bacteria</taxon>
        <taxon>Bacillati</taxon>
        <taxon>Bacillota</taxon>
        <taxon>Bacilli</taxon>
        <taxon>Bacillales</taxon>
        <taxon>Bacillaceae</taxon>
        <taxon>Oceanobacillus</taxon>
    </lineage>
</organism>
<reference evidence="2" key="1">
    <citation type="journal article" date="2019" name="Int. J. Syst. Evol. Microbiol.">
        <title>The Global Catalogue of Microorganisms (GCM) 10K type strain sequencing project: providing services to taxonomists for standard genome sequencing and annotation.</title>
        <authorList>
            <consortium name="The Broad Institute Genomics Platform"/>
            <consortium name="The Broad Institute Genome Sequencing Center for Infectious Disease"/>
            <person name="Wu L."/>
            <person name="Ma J."/>
        </authorList>
    </citation>
    <scope>NUCLEOTIDE SEQUENCE [LARGE SCALE GENOMIC DNA]</scope>
    <source>
        <strain evidence="2">CGMCC 1.12376</strain>
    </source>
</reference>
<dbReference type="RefSeq" id="WP_251515508.1">
    <property type="nucleotide sequence ID" value="NZ_JBHUDE010000157.1"/>
</dbReference>
<proteinExistence type="predicted"/>
<dbReference type="InterPro" id="IPR025352">
    <property type="entry name" value="DUF4256"/>
</dbReference>